<gene>
    <name evidence="1" type="ORF">BS297_00460</name>
    <name evidence="2" type="ORF">I3517_07900</name>
    <name evidence="3" type="ORF">QIE55_06900</name>
</gene>
<sequence length="125" mass="13746">MPLTVKYSETYNDALIALAAATHRPANVVNLFGEYAIRVDLEYNRYLLATNTAAGLSDRPDNGESWLVRFFQSENTDTPDRLLAEASHQWLVDALDAALEQIEAAGNKISADADFGDPTRTETPS</sequence>
<dbReference type="EMBL" id="CP124545">
    <property type="protein sequence ID" value="WGV50941.1"/>
    <property type="molecule type" value="Genomic_DNA"/>
</dbReference>
<evidence type="ECO:0000313" key="5">
    <source>
        <dbReference type="Proteomes" id="UP000627573"/>
    </source>
</evidence>
<dbReference type="Proteomes" id="UP000627573">
    <property type="component" value="Unassembled WGS sequence"/>
</dbReference>
<name>A0A0E4A4D0_RHOER</name>
<accession>A0A0E4A4D0</accession>
<evidence type="ECO:0000313" key="4">
    <source>
        <dbReference type="Proteomes" id="UP000325576"/>
    </source>
</evidence>
<dbReference type="Proteomes" id="UP000325576">
    <property type="component" value="Unassembled WGS sequence"/>
</dbReference>
<dbReference type="OMA" id="QEHADRY"/>
<dbReference type="RefSeq" id="WP_019747463.1">
    <property type="nucleotide sequence ID" value="NZ_BHXB01000001.1"/>
</dbReference>
<proteinExistence type="predicted"/>
<reference evidence="1 4" key="1">
    <citation type="journal article" date="2017" name="Poromechanics V (2013)">
        <title>Genomic Characterization of the Arsenic-Tolerant Actinobacterium, &lt;i&gt;Rhodococcus erythropolis&lt;/i&gt; S43.</title>
        <authorList>
            <person name="Retamal-Morales G."/>
            <person name="Mehnert M."/>
            <person name="Schwabe R."/>
            <person name="Tischler D."/>
            <person name="Schloemann M."/>
            <person name="Levican G.J."/>
        </authorList>
    </citation>
    <scope>NUCLEOTIDE SEQUENCE [LARGE SCALE GENOMIC DNA]</scope>
    <source>
        <strain evidence="1 4">S43</strain>
    </source>
</reference>
<reference evidence="2 5" key="2">
    <citation type="submission" date="2020-12" db="EMBL/GenBank/DDBJ databases">
        <title>Draft genome sequence of furan degrading bacterial strain FUR100.</title>
        <authorList>
            <person name="Woiski C."/>
        </authorList>
    </citation>
    <scope>NUCLEOTIDE SEQUENCE [LARGE SCALE GENOMIC DNA]</scope>
    <source>
        <strain evidence="2 5">FUR100</strain>
    </source>
</reference>
<keyword evidence="5" id="KW-1185">Reference proteome</keyword>
<dbReference type="KEGG" id="reb:XU06_06265"/>
<dbReference type="Proteomes" id="UP001230933">
    <property type="component" value="Chromosome"/>
</dbReference>
<evidence type="ECO:0000313" key="1">
    <source>
        <dbReference type="EMBL" id="KAB2587360.1"/>
    </source>
</evidence>
<dbReference type="EMBL" id="MRBO01000011">
    <property type="protein sequence ID" value="KAB2587360.1"/>
    <property type="molecule type" value="Genomic_DNA"/>
</dbReference>
<protein>
    <submittedName>
        <fullName evidence="2">Uncharacterized protein</fullName>
    </submittedName>
</protein>
<evidence type="ECO:0000313" key="2">
    <source>
        <dbReference type="EMBL" id="MBH5142538.1"/>
    </source>
</evidence>
<evidence type="ECO:0000313" key="3">
    <source>
        <dbReference type="EMBL" id="WGV50941.1"/>
    </source>
</evidence>
<organism evidence="2 5">
    <name type="scientific">Rhodococcus erythropolis</name>
    <name type="common">Arthrobacter picolinophilus</name>
    <dbReference type="NCBI Taxonomy" id="1833"/>
    <lineage>
        <taxon>Bacteria</taxon>
        <taxon>Bacillati</taxon>
        <taxon>Actinomycetota</taxon>
        <taxon>Actinomycetes</taxon>
        <taxon>Mycobacteriales</taxon>
        <taxon>Nocardiaceae</taxon>
        <taxon>Rhodococcus</taxon>
        <taxon>Rhodococcus erythropolis group</taxon>
    </lineage>
</organism>
<reference evidence="3" key="3">
    <citation type="submission" date="2023-08" db="EMBL/GenBank/DDBJ databases">
        <title>Isolation and Characterization of Rhodococcus erythropolis MGMM8.</title>
        <authorList>
            <person name="Diabankana R.G.C."/>
            <person name="Afordoanyi D.M."/>
            <person name="Validov S.Z."/>
        </authorList>
    </citation>
    <scope>NUCLEOTIDE SEQUENCE</scope>
    <source>
        <strain evidence="3">MGMM8</strain>
    </source>
</reference>
<dbReference type="EMBL" id="JAECSB010000028">
    <property type="protein sequence ID" value="MBH5142538.1"/>
    <property type="molecule type" value="Genomic_DNA"/>
</dbReference>
<dbReference type="AlphaFoldDB" id="A0A0E4A4D0"/>